<evidence type="ECO:0000313" key="3">
    <source>
        <dbReference type="Proteomes" id="UP001150924"/>
    </source>
</evidence>
<comment type="caution">
    <text evidence="2">The sequence shown here is derived from an EMBL/GenBank/DDBJ whole genome shotgun (WGS) entry which is preliminary data.</text>
</comment>
<keyword evidence="1 2" id="KW-0378">Hydrolase</keyword>
<evidence type="ECO:0000313" key="2">
    <source>
        <dbReference type="EMBL" id="MCY1005353.1"/>
    </source>
</evidence>
<dbReference type="InterPro" id="IPR036412">
    <property type="entry name" value="HAD-like_sf"/>
</dbReference>
<dbReference type="PANTHER" id="PTHR43316">
    <property type="entry name" value="HYDROLASE, HALOACID DELAHOGENASE-RELATED"/>
    <property type="match status" value="1"/>
</dbReference>
<dbReference type="RefSeq" id="WP_267767009.1">
    <property type="nucleotide sequence ID" value="NZ_JAPNKE010000002.1"/>
</dbReference>
<dbReference type="SFLD" id="SFLDG01129">
    <property type="entry name" value="C1.5:_HAD__Beta-PGM__Phosphata"/>
    <property type="match status" value="1"/>
</dbReference>
<dbReference type="Proteomes" id="UP001150924">
    <property type="component" value="Unassembled WGS sequence"/>
</dbReference>
<dbReference type="InterPro" id="IPR023198">
    <property type="entry name" value="PGP-like_dom2"/>
</dbReference>
<dbReference type="GO" id="GO:0016787">
    <property type="term" value="F:hydrolase activity"/>
    <property type="evidence" value="ECO:0007669"/>
    <property type="project" value="UniProtKB-KW"/>
</dbReference>
<evidence type="ECO:0000256" key="1">
    <source>
        <dbReference type="ARBA" id="ARBA00022801"/>
    </source>
</evidence>
<proteinExistence type="predicted"/>
<dbReference type="InterPro" id="IPR023214">
    <property type="entry name" value="HAD_sf"/>
</dbReference>
<dbReference type="PANTHER" id="PTHR43316:SF8">
    <property type="entry name" value="HAD FAMILY HYDROLASE"/>
    <property type="match status" value="1"/>
</dbReference>
<keyword evidence="3" id="KW-1185">Reference proteome</keyword>
<dbReference type="Gene3D" id="3.40.50.1000">
    <property type="entry name" value="HAD superfamily/HAD-like"/>
    <property type="match status" value="1"/>
</dbReference>
<dbReference type="AlphaFoldDB" id="A0A9X3IX17"/>
<dbReference type="SUPFAM" id="SSF56784">
    <property type="entry name" value="HAD-like"/>
    <property type="match status" value="1"/>
</dbReference>
<gene>
    <name evidence="2" type="ORF">OV079_07165</name>
</gene>
<dbReference type="SFLD" id="SFLDS00003">
    <property type="entry name" value="Haloacid_Dehalogenase"/>
    <property type="match status" value="1"/>
</dbReference>
<dbReference type="InterPro" id="IPR051540">
    <property type="entry name" value="S-2-haloacid_dehalogenase"/>
</dbReference>
<dbReference type="CDD" id="cd07515">
    <property type="entry name" value="HAD-like"/>
    <property type="match status" value="1"/>
</dbReference>
<name>A0A9X3IX17_9BACT</name>
<sequence>MADVIAFDADDTLWHNEPLFAQAQLKYRRLLASYHDEAFVERRLHETHIRNLEHFGYGIKGFGLSMVETAVELTEGRITGAEIRHVLELAREMLRAPVELLPHVDTTIPRLAQSNRLMLITKGDLFDQESKIARSGLGDYFSRIEVVSEKDRRTYDRLLARHGVEPARFVMVGNSLRSDVLPVLELGGRAVHIPYATTWSHEHVPEDLLRQHEFTRLEHIGLLPEYLAGVGE</sequence>
<dbReference type="EMBL" id="JAPNKE010000002">
    <property type="protein sequence ID" value="MCY1005353.1"/>
    <property type="molecule type" value="Genomic_DNA"/>
</dbReference>
<accession>A0A9X3IX17</accession>
<protein>
    <submittedName>
        <fullName evidence="2">HAD family hydrolase</fullName>
    </submittedName>
</protein>
<dbReference type="Gene3D" id="1.10.150.240">
    <property type="entry name" value="Putative phosphatase, domain 2"/>
    <property type="match status" value="1"/>
</dbReference>
<organism evidence="2 3">
    <name type="scientific">Nannocystis pusilla</name>
    <dbReference type="NCBI Taxonomy" id="889268"/>
    <lineage>
        <taxon>Bacteria</taxon>
        <taxon>Pseudomonadati</taxon>
        <taxon>Myxococcota</taxon>
        <taxon>Polyangia</taxon>
        <taxon>Nannocystales</taxon>
        <taxon>Nannocystaceae</taxon>
        <taxon>Nannocystis</taxon>
    </lineage>
</organism>
<reference evidence="2" key="1">
    <citation type="submission" date="2022-11" db="EMBL/GenBank/DDBJ databases">
        <title>Minimal conservation of predation-associated metabolite biosynthetic gene clusters underscores biosynthetic potential of Myxococcota including descriptions for ten novel species: Archangium lansinium sp. nov., Myxococcus landrumus sp. nov., Nannocystis bai.</title>
        <authorList>
            <person name="Ahearne A."/>
            <person name="Stevens C."/>
            <person name="Phillips K."/>
        </authorList>
    </citation>
    <scope>NUCLEOTIDE SEQUENCE</scope>
    <source>
        <strain evidence="2">Na p29</strain>
    </source>
</reference>
<dbReference type="Pfam" id="PF00702">
    <property type="entry name" value="Hydrolase"/>
    <property type="match status" value="1"/>
</dbReference>